<evidence type="ECO:0008006" key="4">
    <source>
        <dbReference type="Google" id="ProtNLM"/>
    </source>
</evidence>
<sequence>MQNTLKLILQDKEFIIPSDIRYFNDIRAEVRNSLLSTKQYIVKSNVHEAIFESFIKFWANKEIPNFTSDNISEYDQLSEEFGLMEEVISVYKNLSQQLQAQESKNQQLSLQINEKTTKHRQIAQILSNSDLLIQSPLRSRIYEALQTENVELIEFYSKPCFESNGLVYILNKDDQTAVVIKFSESLPRIVIPSTVTPFFSKYNVTRIYEKAFHNGFLQTVVIPKSVTEIGDEAFVNCHNLKKVSFERNSQLKSIGKFCFCCSGIRELFLPSNFIEFGTEWCSMTNSLTSLNVSPSKQNCICLYKNQFLLSKSDPKSDIFDTLLLASRDIQRVVIPSFIKKIAQCAFDQCVELEEVECSPNSELKIIGEKAFCGSTIGKLTIPSSFDKFEDEWCCDTNNLVDIVVMKQQVENITYYNDSFILGKTDLKSDVFDIIYFAQRNVVNVTIPSFVKIIGSSAFDGCESLFEVRFPKDSQLVSIGKSCFAHSSLQTIEIPWQVEKIKKETFNECFQLEVLEIPENSKLKKFGNDSLLGTRIKSLYIPEFVNEFKSNWCDTTEKLINIKISEKNKNFIYYDDKFIIGKSNDSSSVYDVLVFVRRDVYAPLIPSFIKRIASSAFSSCYNLKTVLFQSDSKLEAIDCYAFAFTTLKSIRFPSHLKTIEHSTFESCEEMEFLDFEENSELESLSLASFNNVHIKSFIFPPHLTRLERGYLCFFSPEIIEIQENSELKSLPHSMFSSCANLIMIPVKLIKEFTFY</sequence>
<dbReference type="InterPro" id="IPR053139">
    <property type="entry name" value="Surface_bspA-like"/>
</dbReference>
<dbReference type="PANTHER" id="PTHR45661">
    <property type="entry name" value="SURFACE ANTIGEN"/>
    <property type="match status" value="1"/>
</dbReference>
<keyword evidence="3" id="KW-1185">Reference proteome</keyword>
<dbReference type="PANTHER" id="PTHR45661:SF3">
    <property type="entry name" value="IG-LIKE DOMAIN-CONTAINING PROTEIN"/>
    <property type="match status" value="1"/>
</dbReference>
<reference evidence="2 3" key="1">
    <citation type="submission" date="2024-04" db="EMBL/GenBank/DDBJ databases">
        <title>Tritrichomonas musculus Genome.</title>
        <authorList>
            <person name="Alves-Ferreira E."/>
            <person name="Grigg M."/>
            <person name="Lorenzi H."/>
            <person name="Galac M."/>
        </authorList>
    </citation>
    <scope>NUCLEOTIDE SEQUENCE [LARGE SCALE GENOMIC DNA]</scope>
    <source>
        <strain evidence="2 3">EAF2021</strain>
    </source>
</reference>
<evidence type="ECO:0000256" key="1">
    <source>
        <dbReference type="SAM" id="Coils"/>
    </source>
</evidence>
<evidence type="ECO:0000313" key="2">
    <source>
        <dbReference type="EMBL" id="KAK8895207.1"/>
    </source>
</evidence>
<gene>
    <name evidence="2" type="ORF">M9Y10_023649</name>
</gene>
<dbReference type="Pfam" id="PF13306">
    <property type="entry name" value="LRR_5"/>
    <property type="match status" value="4"/>
</dbReference>
<proteinExistence type="predicted"/>
<accession>A0ABR2KVQ7</accession>
<dbReference type="InterPro" id="IPR026906">
    <property type="entry name" value="LRR_5"/>
</dbReference>
<dbReference type="SUPFAM" id="SSF52058">
    <property type="entry name" value="L domain-like"/>
    <property type="match status" value="2"/>
</dbReference>
<dbReference type="InterPro" id="IPR032675">
    <property type="entry name" value="LRR_dom_sf"/>
</dbReference>
<protein>
    <recommendedName>
        <fullName evidence="4">Surface antigen BspA-like</fullName>
    </recommendedName>
</protein>
<keyword evidence="1" id="KW-0175">Coiled coil</keyword>
<dbReference type="Gene3D" id="3.80.10.10">
    <property type="entry name" value="Ribonuclease Inhibitor"/>
    <property type="match status" value="4"/>
</dbReference>
<comment type="caution">
    <text evidence="2">The sequence shown here is derived from an EMBL/GenBank/DDBJ whole genome shotgun (WGS) entry which is preliminary data.</text>
</comment>
<evidence type="ECO:0000313" key="3">
    <source>
        <dbReference type="Proteomes" id="UP001470230"/>
    </source>
</evidence>
<dbReference type="EMBL" id="JAPFFF010000003">
    <property type="protein sequence ID" value="KAK8895207.1"/>
    <property type="molecule type" value="Genomic_DNA"/>
</dbReference>
<organism evidence="2 3">
    <name type="scientific">Tritrichomonas musculus</name>
    <dbReference type="NCBI Taxonomy" id="1915356"/>
    <lineage>
        <taxon>Eukaryota</taxon>
        <taxon>Metamonada</taxon>
        <taxon>Parabasalia</taxon>
        <taxon>Tritrichomonadida</taxon>
        <taxon>Tritrichomonadidae</taxon>
        <taxon>Tritrichomonas</taxon>
    </lineage>
</organism>
<dbReference type="Proteomes" id="UP001470230">
    <property type="component" value="Unassembled WGS sequence"/>
</dbReference>
<name>A0ABR2KVQ7_9EUKA</name>
<feature type="coiled-coil region" evidence="1">
    <location>
        <begin position="84"/>
        <end position="118"/>
    </location>
</feature>